<dbReference type="Proteomes" id="UP000032266">
    <property type="component" value="Chromosome"/>
</dbReference>
<feature type="transmembrane region" description="Helical" evidence="1">
    <location>
        <begin position="6"/>
        <end position="24"/>
    </location>
</feature>
<evidence type="ECO:0000313" key="3">
    <source>
        <dbReference type="Proteomes" id="UP000032266"/>
    </source>
</evidence>
<keyword evidence="1" id="KW-0472">Membrane</keyword>
<dbReference type="EMBL" id="CP007142">
    <property type="protein sequence ID" value="AJQ92319.1"/>
    <property type="molecule type" value="Genomic_DNA"/>
</dbReference>
<proteinExistence type="predicted"/>
<dbReference type="HOGENOM" id="CLU_3252259_0_0_6"/>
<organism evidence="2 3">
    <name type="scientific">Gynuella sunshinyii YC6258</name>
    <dbReference type="NCBI Taxonomy" id="1445510"/>
    <lineage>
        <taxon>Bacteria</taxon>
        <taxon>Pseudomonadati</taxon>
        <taxon>Pseudomonadota</taxon>
        <taxon>Gammaproteobacteria</taxon>
        <taxon>Oceanospirillales</taxon>
        <taxon>Saccharospirillaceae</taxon>
        <taxon>Gynuella</taxon>
    </lineage>
</organism>
<dbReference type="KEGG" id="gsn:YC6258_00267"/>
<keyword evidence="3" id="KW-1185">Reference proteome</keyword>
<keyword evidence="1" id="KW-0812">Transmembrane</keyword>
<sequence length="42" mass="4361">MVDPLAIFIVVLIVSVAGGIKVSIGDINIGNKGGENKRNPKN</sequence>
<reference evidence="2 3" key="1">
    <citation type="submission" date="2014-01" db="EMBL/GenBank/DDBJ databases">
        <title>Full genme sequencing of cellulolytic bacterium Gynuella sunshinyii YC6258T gen. nov., sp. nov.</title>
        <authorList>
            <person name="Khan H."/>
            <person name="Chung E.J."/>
            <person name="Chung Y.R."/>
        </authorList>
    </citation>
    <scope>NUCLEOTIDE SEQUENCE [LARGE SCALE GENOMIC DNA]</scope>
    <source>
        <strain evidence="2 3">YC6258</strain>
    </source>
</reference>
<dbReference type="AlphaFoldDB" id="A0A0C5VPX9"/>
<keyword evidence="1" id="KW-1133">Transmembrane helix</keyword>
<name>A0A0C5VPX9_9GAMM</name>
<gene>
    <name evidence="2" type="ORF">YC6258_00267</name>
</gene>
<protein>
    <submittedName>
        <fullName evidence="2">Uncharacterized protein</fullName>
    </submittedName>
</protein>
<evidence type="ECO:0000256" key="1">
    <source>
        <dbReference type="SAM" id="Phobius"/>
    </source>
</evidence>
<evidence type="ECO:0000313" key="2">
    <source>
        <dbReference type="EMBL" id="AJQ92319.1"/>
    </source>
</evidence>
<accession>A0A0C5VPX9</accession>
<dbReference type="RefSeq" id="WP_281176310.1">
    <property type="nucleotide sequence ID" value="NZ_CP007142.1"/>
</dbReference>